<dbReference type="Pfam" id="PF02502">
    <property type="entry name" value="LacAB_rpiB"/>
    <property type="match status" value="1"/>
</dbReference>
<evidence type="ECO:0000256" key="3">
    <source>
        <dbReference type="ARBA" id="ARBA00023235"/>
    </source>
</evidence>
<evidence type="ECO:0000313" key="8">
    <source>
        <dbReference type="Proteomes" id="UP000217103"/>
    </source>
</evidence>
<dbReference type="OrthoDB" id="1778624at2"/>
<dbReference type="AlphaFoldDB" id="A0A1H1GSQ6"/>
<evidence type="ECO:0000256" key="1">
    <source>
        <dbReference type="ARBA" id="ARBA00004939"/>
    </source>
</evidence>
<dbReference type="NCBIfam" id="TIGR00689">
    <property type="entry name" value="rpiB_lacA_lacB"/>
    <property type="match status" value="1"/>
</dbReference>
<dbReference type="GO" id="GO:0016052">
    <property type="term" value="P:carbohydrate catabolic process"/>
    <property type="evidence" value="ECO:0007669"/>
    <property type="project" value="UniProtKB-ARBA"/>
</dbReference>
<dbReference type="EMBL" id="FNKK01000002">
    <property type="protein sequence ID" value="SDR16083.1"/>
    <property type="molecule type" value="Genomic_DNA"/>
</dbReference>
<dbReference type="InterPro" id="IPR051812">
    <property type="entry name" value="SPI_LacAB/RpiB"/>
</dbReference>
<dbReference type="PANTHER" id="PTHR43732">
    <property type="entry name" value="RIBOSE 5-PHOSPHATE ISOMERASE-RELATED"/>
    <property type="match status" value="1"/>
</dbReference>
<evidence type="ECO:0000256" key="5">
    <source>
        <dbReference type="ARBA" id="ARBA00060528"/>
    </source>
</evidence>
<dbReference type="GO" id="GO:0071322">
    <property type="term" value="P:cellular response to carbohydrate stimulus"/>
    <property type="evidence" value="ECO:0007669"/>
    <property type="project" value="UniProtKB-ARBA"/>
</dbReference>
<dbReference type="NCBIfam" id="TIGR02133">
    <property type="entry name" value="RPI_actino"/>
    <property type="match status" value="1"/>
</dbReference>
<dbReference type="InterPro" id="IPR003500">
    <property type="entry name" value="RpiB_LacA_LacB"/>
</dbReference>
<dbReference type="Gene3D" id="3.40.1400.10">
    <property type="entry name" value="Sugar-phosphate isomerase, RpiB/LacA/LacB"/>
    <property type="match status" value="1"/>
</dbReference>
<dbReference type="GO" id="GO:0016861">
    <property type="term" value="F:intramolecular oxidoreductase activity, interconverting aldoses and ketoses"/>
    <property type="evidence" value="ECO:0007669"/>
    <property type="project" value="UniProtKB-ARBA"/>
</dbReference>
<dbReference type="InterPro" id="IPR011860">
    <property type="entry name" value="Rib-5-P_Isoase_Actino"/>
</dbReference>
<keyword evidence="3 7" id="KW-0413">Isomerase</keyword>
<evidence type="ECO:0000256" key="2">
    <source>
        <dbReference type="ARBA" id="ARBA00008754"/>
    </source>
</evidence>
<dbReference type="GO" id="GO:0009758">
    <property type="term" value="P:carbohydrate utilization"/>
    <property type="evidence" value="ECO:0007669"/>
    <property type="project" value="UniProtKB-ARBA"/>
</dbReference>
<dbReference type="PIRSF" id="PIRSF005384">
    <property type="entry name" value="RpiB_LacA_B"/>
    <property type="match status" value="1"/>
</dbReference>
<evidence type="ECO:0000313" key="7">
    <source>
        <dbReference type="EMBL" id="SDR16083.1"/>
    </source>
</evidence>
<comment type="pathway">
    <text evidence="1">Carbohydrate metabolism; erythritol degradation.</text>
</comment>
<dbReference type="SUPFAM" id="SSF89623">
    <property type="entry name" value="Ribose/Galactose isomerase RpiB/AlsB"/>
    <property type="match status" value="1"/>
</dbReference>
<gene>
    <name evidence="7" type="ORF">SAMN04489764_3789</name>
</gene>
<protein>
    <recommendedName>
        <fullName evidence="6">D-erythrulose 4-phosphate isomerase</fullName>
        <ecNumber evidence="6">5.3.1.34</ecNumber>
    </recommendedName>
</protein>
<evidence type="ECO:0000256" key="4">
    <source>
        <dbReference type="ARBA" id="ARBA00051490"/>
    </source>
</evidence>
<comment type="pathway">
    <text evidence="5">Carbohydrate metabolism; D-threitol degradation.</text>
</comment>
<sequence>MVSKRWRMAVGSDDAGLDYKEMILADLRADERVESVVDLGVPVDDPESATYGEVGIRLAEMVAAGEIDRGVLICGTGIGMAISANKVPGVRATVAHDSFSVERSILSNNCQVLTLGQRVIGPELARRLVSEWLGYEFDSSSPSNEKVSVITRYEKRAC</sequence>
<dbReference type="NCBIfam" id="NF004051">
    <property type="entry name" value="PRK05571.1"/>
    <property type="match status" value="1"/>
</dbReference>
<dbReference type="InterPro" id="IPR036569">
    <property type="entry name" value="RpiB_LacA_LacB_sf"/>
</dbReference>
<accession>A0A1H1GSQ6</accession>
<dbReference type="STRING" id="35622.SAMN04489764_3789"/>
<reference evidence="7 8" key="1">
    <citation type="submission" date="2016-10" db="EMBL/GenBank/DDBJ databases">
        <authorList>
            <person name="de Groot N.N."/>
        </authorList>
    </citation>
    <scope>NUCLEOTIDE SEQUENCE [LARGE SCALE GENOMIC DNA]</scope>
    <source>
        <strain evidence="7 8">DSM 43794</strain>
    </source>
</reference>
<name>A0A1H1GSQ6_9ACTN</name>
<proteinExistence type="inferred from homology"/>
<organism evidence="7 8">
    <name type="scientific">Thermostaphylospora chromogena</name>
    <dbReference type="NCBI Taxonomy" id="35622"/>
    <lineage>
        <taxon>Bacteria</taxon>
        <taxon>Bacillati</taxon>
        <taxon>Actinomycetota</taxon>
        <taxon>Actinomycetes</taxon>
        <taxon>Streptosporangiales</taxon>
        <taxon>Thermomonosporaceae</taxon>
        <taxon>Thermostaphylospora</taxon>
    </lineage>
</organism>
<dbReference type="FunFam" id="3.40.1400.10:FF:000004">
    <property type="entry name" value="Ribose 5-phosphate isomerase"/>
    <property type="match status" value="1"/>
</dbReference>
<keyword evidence="8" id="KW-1185">Reference proteome</keyword>
<evidence type="ECO:0000256" key="6">
    <source>
        <dbReference type="ARBA" id="ARBA00066901"/>
    </source>
</evidence>
<dbReference type="Proteomes" id="UP000217103">
    <property type="component" value="Unassembled WGS sequence"/>
</dbReference>
<dbReference type="EC" id="5.3.1.34" evidence="6"/>
<comment type="catalytic activity">
    <reaction evidence="4">
        <text>D-erythrulose 4-phosphate = D-erythrose 4-phosphate</text>
        <dbReference type="Rhea" id="RHEA:48784"/>
        <dbReference type="ChEBI" id="CHEBI:16897"/>
        <dbReference type="ChEBI" id="CHEBI:90796"/>
        <dbReference type="EC" id="5.3.1.34"/>
    </reaction>
</comment>
<comment type="similarity">
    <text evidence="2">Belongs to the LacAB/RpiB family.</text>
</comment>
<dbReference type="PANTHER" id="PTHR43732:SF1">
    <property type="entry name" value="RIBOSE 5-PHOSPHATE ISOMERASE"/>
    <property type="match status" value="1"/>
</dbReference>